<accession>L5KJU2</accession>
<dbReference type="InParanoid" id="L5KJU2"/>
<organism evidence="2 3">
    <name type="scientific">Pteropus alecto</name>
    <name type="common">Black flying fox</name>
    <dbReference type="NCBI Taxonomy" id="9402"/>
    <lineage>
        <taxon>Eukaryota</taxon>
        <taxon>Metazoa</taxon>
        <taxon>Chordata</taxon>
        <taxon>Craniata</taxon>
        <taxon>Vertebrata</taxon>
        <taxon>Euteleostomi</taxon>
        <taxon>Mammalia</taxon>
        <taxon>Eutheria</taxon>
        <taxon>Laurasiatheria</taxon>
        <taxon>Chiroptera</taxon>
        <taxon>Yinpterochiroptera</taxon>
        <taxon>Pteropodoidea</taxon>
        <taxon>Pteropodidae</taxon>
        <taxon>Pteropodinae</taxon>
        <taxon>Pteropus</taxon>
    </lineage>
</organism>
<proteinExistence type="predicted"/>
<evidence type="ECO:0000313" key="3">
    <source>
        <dbReference type="Proteomes" id="UP000010552"/>
    </source>
</evidence>
<name>L5KJU2_PTEAL</name>
<dbReference type="Proteomes" id="UP000010552">
    <property type="component" value="Unassembled WGS sequence"/>
</dbReference>
<dbReference type="EMBL" id="KB030673">
    <property type="protein sequence ID" value="ELK11607.1"/>
    <property type="molecule type" value="Genomic_DNA"/>
</dbReference>
<evidence type="ECO:0000313" key="2">
    <source>
        <dbReference type="EMBL" id="ELK11607.1"/>
    </source>
</evidence>
<dbReference type="AlphaFoldDB" id="L5KJU2"/>
<gene>
    <name evidence="2" type="ORF">PAL_GLEAN10025093</name>
</gene>
<evidence type="ECO:0000256" key="1">
    <source>
        <dbReference type="SAM" id="MobiDB-lite"/>
    </source>
</evidence>
<protein>
    <submittedName>
        <fullName evidence="2">Uncharacterized protein</fullName>
    </submittedName>
</protein>
<keyword evidence="3" id="KW-1185">Reference proteome</keyword>
<sequence length="62" mass="6720">MLAHSVLLLADACRFATWDHYLLITVTLKSGTEGGMRRKGGPGLKGVKSLDTFLGQEKGEED</sequence>
<reference evidence="3" key="1">
    <citation type="journal article" date="2013" name="Science">
        <title>Comparative analysis of bat genomes provides insight into the evolution of flight and immunity.</title>
        <authorList>
            <person name="Zhang G."/>
            <person name="Cowled C."/>
            <person name="Shi Z."/>
            <person name="Huang Z."/>
            <person name="Bishop-Lilly K.A."/>
            <person name="Fang X."/>
            <person name="Wynne J.W."/>
            <person name="Xiong Z."/>
            <person name="Baker M.L."/>
            <person name="Zhao W."/>
            <person name="Tachedjian M."/>
            <person name="Zhu Y."/>
            <person name="Zhou P."/>
            <person name="Jiang X."/>
            <person name="Ng J."/>
            <person name="Yang L."/>
            <person name="Wu L."/>
            <person name="Xiao J."/>
            <person name="Feng Y."/>
            <person name="Chen Y."/>
            <person name="Sun X."/>
            <person name="Zhang Y."/>
            <person name="Marsh G.A."/>
            <person name="Crameri G."/>
            <person name="Broder C.C."/>
            <person name="Frey K.G."/>
            <person name="Wang L.F."/>
            <person name="Wang J."/>
        </authorList>
    </citation>
    <scope>NUCLEOTIDE SEQUENCE [LARGE SCALE GENOMIC DNA]</scope>
</reference>
<feature type="region of interest" description="Disordered" evidence="1">
    <location>
        <begin position="35"/>
        <end position="62"/>
    </location>
</feature>